<evidence type="ECO:0000256" key="1">
    <source>
        <dbReference type="SAM" id="Coils"/>
    </source>
</evidence>
<gene>
    <name evidence="2" type="ordered locus">PCC8801_1821</name>
</gene>
<evidence type="ECO:0000313" key="3">
    <source>
        <dbReference type="Proteomes" id="UP000008204"/>
    </source>
</evidence>
<protein>
    <submittedName>
        <fullName evidence="2">Uncharacterized protein</fullName>
    </submittedName>
</protein>
<name>B7JX15_RIPO1</name>
<sequence length="87" mass="10431">MTQANDPNEFNREINRRFRDLSWRVERLESSQMPARSLDQAFERIYDAIDALKDKLDALRDEMRERFNALAQKFEIVMNYITGSDTR</sequence>
<dbReference type="KEGG" id="cyp:PCC8801_1821"/>
<keyword evidence="3" id="KW-1185">Reference proteome</keyword>
<evidence type="ECO:0000313" key="2">
    <source>
        <dbReference type="EMBL" id="ACK65864.1"/>
    </source>
</evidence>
<organism evidence="2 3">
    <name type="scientific">Rippkaea orientalis (strain PCC 8801 / RF-1)</name>
    <name type="common">Cyanothece sp. (strain PCC 8801)</name>
    <dbReference type="NCBI Taxonomy" id="41431"/>
    <lineage>
        <taxon>Bacteria</taxon>
        <taxon>Bacillati</taxon>
        <taxon>Cyanobacteriota</taxon>
        <taxon>Cyanophyceae</taxon>
        <taxon>Oscillatoriophycideae</taxon>
        <taxon>Chroococcales</taxon>
        <taxon>Aphanothecaceae</taxon>
        <taxon>Rippkaea</taxon>
        <taxon>Rippkaea orientalis</taxon>
    </lineage>
</organism>
<reference evidence="3" key="1">
    <citation type="journal article" date="2011" name="MBio">
        <title>Novel metabolic attributes of the genus Cyanothece, comprising a group of unicellular nitrogen-fixing Cyanobacteria.</title>
        <authorList>
            <person name="Bandyopadhyay A."/>
            <person name="Elvitigala T."/>
            <person name="Welsh E."/>
            <person name="Stockel J."/>
            <person name="Liberton M."/>
            <person name="Min H."/>
            <person name="Sherman L.A."/>
            <person name="Pakrasi H.B."/>
        </authorList>
    </citation>
    <scope>NUCLEOTIDE SEQUENCE [LARGE SCALE GENOMIC DNA]</scope>
    <source>
        <strain evidence="3">PCC 8801</strain>
    </source>
</reference>
<dbReference type="eggNOG" id="ENOG502ZHV8">
    <property type="taxonomic scope" value="Bacteria"/>
</dbReference>
<dbReference type="EMBL" id="CP001287">
    <property type="protein sequence ID" value="ACK65864.1"/>
    <property type="molecule type" value="Genomic_DNA"/>
</dbReference>
<dbReference type="Proteomes" id="UP000008204">
    <property type="component" value="Chromosome"/>
</dbReference>
<dbReference type="AlphaFoldDB" id="B7JX15"/>
<keyword evidence="1" id="KW-0175">Coiled coil</keyword>
<dbReference type="HOGENOM" id="CLU_188948_0_0_3"/>
<feature type="coiled-coil region" evidence="1">
    <location>
        <begin position="42"/>
        <end position="73"/>
    </location>
</feature>
<proteinExistence type="predicted"/>
<dbReference type="RefSeq" id="WP_012595136.1">
    <property type="nucleotide sequence ID" value="NC_011726.1"/>
</dbReference>
<accession>B7JX15</accession>